<geneLocation type="mitochondrion" evidence="3"/>
<organism evidence="3">
    <name type="scientific">Candida oxycetoniae</name>
    <dbReference type="NCBI Taxonomy" id="497107"/>
    <lineage>
        <taxon>Eukaryota</taxon>
        <taxon>Fungi</taxon>
        <taxon>Dikarya</taxon>
        <taxon>Ascomycota</taxon>
        <taxon>Saccharomycotina</taxon>
        <taxon>Pichiomycetes</taxon>
        <taxon>Debaryomycetaceae</taxon>
        <taxon>Candida/Lodderomyces clade</taxon>
        <taxon>Candida</taxon>
    </lineage>
</organism>
<feature type="chain" id="PRO_5004532916" evidence="2">
    <location>
        <begin position="28"/>
        <end position="177"/>
    </location>
</feature>
<sequence length="177" mass="20764">MKSNWLPLSLSLNILVFSLLRVKPLSANKLSNYIWFNIVHHYMFWSCYNNKIIVISNICKCWAYTCTWTIFKFNCNFLLFVKGNNASIITFSNPLKVKLANKTPLEIHAFTNINNFECINKLSINHVWLRLSKKPLISVSNIHLFSGSSRDKLFIRLLLEVFFNIFVSSIVLRWVLR</sequence>
<keyword evidence="1" id="KW-1133">Transmembrane helix</keyword>
<gene>
    <name evidence="3" type="primary">orf177</name>
</gene>
<reference evidence="3" key="1">
    <citation type="submission" date="2013-04" db="EMBL/GenBank/DDBJ databases">
        <authorList>
            <person name="Hegedusova E."/>
            <person name="Fricova D."/>
            <person name="Brejova B."/>
            <person name="Nosek J."/>
        </authorList>
    </citation>
    <scope>NUCLEOTIDE SEQUENCE</scope>
    <source>
        <strain evidence="3">AS2.3656</strain>
    </source>
</reference>
<keyword evidence="1" id="KW-0472">Membrane</keyword>
<keyword evidence="1" id="KW-0812">Transmembrane</keyword>
<dbReference type="RefSeq" id="YP_008475028.1">
    <property type="nucleotide sequence ID" value="NC_022162.1"/>
</dbReference>
<feature type="transmembrane region" description="Helical" evidence="1">
    <location>
        <begin position="153"/>
        <end position="176"/>
    </location>
</feature>
<dbReference type="GeneID" id="16694723"/>
<name>S5TNJ1_9ASCO</name>
<keyword evidence="2" id="KW-0732">Signal</keyword>
<accession>S5TNJ1</accession>
<evidence type="ECO:0000256" key="1">
    <source>
        <dbReference type="SAM" id="Phobius"/>
    </source>
</evidence>
<dbReference type="EMBL" id="KC993187">
    <property type="protein sequence ID" value="AGS44325.1"/>
    <property type="molecule type" value="Genomic_DNA"/>
</dbReference>
<proteinExistence type="predicted"/>
<keyword evidence="3" id="KW-0496">Mitochondrion</keyword>
<evidence type="ECO:0000256" key="2">
    <source>
        <dbReference type="SAM" id="SignalP"/>
    </source>
</evidence>
<feature type="signal peptide" evidence="2">
    <location>
        <begin position="1"/>
        <end position="27"/>
    </location>
</feature>
<evidence type="ECO:0000313" key="3">
    <source>
        <dbReference type="EMBL" id="AGS44325.1"/>
    </source>
</evidence>
<dbReference type="AlphaFoldDB" id="S5TNJ1"/>
<protein>
    <submittedName>
        <fullName evidence="3">Uncharacterized protein</fullName>
    </submittedName>
</protein>